<name>A0A0G4F4C8_VITBC</name>
<sequence length="670" mass="73258">MLQEEGALGENGGEGGLTISISFSSQSGAPEGGEHIATPRPGWRTCMGHVPHPLVQQDQAAAAHHPPPAASPPPPTRPPHVAQFGISHAKERILFHDGLLCHEIYLFEELGRGQGAEGVRNGLALTFAFRHRSLPVECIKRQPCAVKWAKLPDGSVPPSVGDPQRLATTQMLYYEGAAYRLLEDGKRRQHVSVPVPSLYLDGTLCGVTERDLFVGGHYGTAGVHQTRADGAWRWQSDARVLFLCLEKIPADYRPLAEWTTQCCTDRYERDSGETVSRERVAMVLDVLTAAVDAHLQLYEGYDFLHLDGVLNNLFINPSAGRDGRQRVFMFDLGGLVSFRTSGAIKRGPGGGWTRAAAATHPVGDIISVAPALSSVDRACLVRDSGPCEGEPPVTWSAFTWAPESPTMGGWAYHGANSSLLSSNPTPEEWQAAGGRWAAHNRDAGLPFVLTPHATYPGYSETWGWVTEKTMTYLTGYLLCLGATGACMLDVNNGLPVRDVLPAGYDTNTATHQLVTLMKECTQVHPDHRPSLRHVKQRVEAIRRTVVREAPPSHHRVPPCQPHTRPTVPATGAETCGCCLSMRSIVRGVRRAVCGIPKEIKAAQPSHQQPSHPPVRPMHPRINAVRQLLPVYHHQPPINQPYARPLPFQQQHFQHAGGVWRVQDGGRLVRP</sequence>
<dbReference type="EMBL" id="CDMY01000368">
    <property type="protein sequence ID" value="CEM06654.1"/>
    <property type="molecule type" value="Genomic_DNA"/>
</dbReference>
<dbReference type="VEuPathDB" id="CryptoDB:Vbra_5713"/>
<reference evidence="2 3" key="1">
    <citation type="submission" date="2014-11" db="EMBL/GenBank/DDBJ databases">
        <authorList>
            <person name="Zhu J."/>
            <person name="Qi W."/>
            <person name="Song R."/>
        </authorList>
    </citation>
    <scope>NUCLEOTIDE SEQUENCE [LARGE SCALE GENOMIC DNA]</scope>
</reference>
<evidence type="ECO:0008006" key="4">
    <source>
        <dbReference type="Google" id="ProtNLM"/>
    </source>
</evidence>
<evidence type="ECO:0000256" key="1">
    <source>
        <dbReference type="SAM" id="MobiDB-lite"/>
    </source>
</evidence>
<feature type="compositionally biased region" description="Polar residues" evidence="1">
    <location>
        <begin position="19"/>
        <end position="28"/>
    </location>
</feature>
<feature type="region of interest" description="Disordered" evidence="1">
    <location>
        <begin position="1"/>
        <end position="38"/>
    </location>
</feature>
<feature type="compositionally biased region" description="Pro residues" evidence="1">
    <location>
        <begin position="65"/>
        <end position="78"/>
    </location>
</feature>
<dbReference type="Proteomes" id="UP000041254">
    <property type="component" value="Unassembled WGS sequence"/>
</dbReference>
<dbReference type="AlphaFoldDB" id="A0A0G4F4C8"/>
<accession>A0A0G4F4C8</accession>
<keyword evidence="3" id="KW-1185">Reference proteome</keyword>
<organism evidence="2 3">
    <name type="scientific">Vitrella brassicaformis (strain CCMP3155)</name>
    <dbReference type="NCBI Taxonomy" id="1169540"/>
    <lineage>
        <taxon>Eukaryota</taxon>
        <taxon>Sar</taxon>
        <taxon>Alveolata</taxon>
        <taxon>Colpodellida</taxon>
        <taxon>Vitrellaceae</taxon>
        <taxon>Vitrella</taxon>
    </lineage>
</organism>
<evidence type="ECO:0000313" key="3">
    <source>
        <dbReference type="Proteomes" id="UP000041254"/>
    </source>
</evidence>
<evidence type="ECO:0000313" key="2">
    <source>
        <dbReference type="EMBL" id="CEM06654.1"/>
    </source>
</evidence>
<protein>
    <recommendedName>
        <fullName evidence="4">Protein kinase domain-containing protein</fullName>
    </recommendedName>
</protein>
<gene>
    <name evidence="2" type="ORF">Vbra_5713</name>
</gene>
<feature type="region of interest" description="Disordered" evidence="1">
    <location>
        <begin position="58"/>
        <end position="81"/>
    </location>
</feature>
<proteinExistence type="predicted"/>
<dbReference type="InParanoid" id="A0A0G4F4C8"/>